<proteinExistence type="predicted"/>
<dbReference type="AlphaFoldDB" id="T1AKI4"/>
<dbReference type="InterPro" id="IPR011147">
    <property type="entry name" value="Bifunc_Aspkin/hSer_DH"/>
</dbReference>
<keyword evidence="1" id="KW-0521">NADP</keyword>
<name>T1AKI4_9ZZZZ</name>
<dbReference type="GO" id="GO:0009067">
    <property type="term" value="P:aspartate family amino acid biosynthetic process"/>
    <property type="evidence" value="ECO:0007669"/>
    <property type="project" value="InterPro"/>
</dbReference>
<dbReference type="EMBL" id="AUZY01009704">
    <property type="protein sequence ID" value="EQD41274.1"/>
    <property type="molecule type" value="Genomic_DNA"/>
</dbReference>
<reference evidence="3" key="1">
    <citation type="submission" date="2013-08" db="EMBL/GenBank/DDBJ databases">
        <authorList>
            <person name="Mendez C."/>
            <person name="Richter M."/>
            <person name="Ferrer M."/>
            <person name="Sanchez J."/>
        </authorList>
    </citation>
    <scope>NUCLEOTIDE SEQUENCE</scope>
</reference>
<evidence type="ECO:0000313" key="3">
    <source>
        <dbReference type="EMBL" id="EQD41274.1"/>
    </source>
</evidence>
<keyword evidence="3" id="KW-0808">Transferase</keyword>
<dbReference type="GO" id="GO:0016301">
    <property type="term" value="F:kinase activity"/>
    <property type="evidence" value="ECO:0007669"/>
    <property type="project" value="UniProtKB-KW"/>
</dbReference>
<comment type="caution">
    <text evidence="3">The sequence shown here is derived from an EMBL/GenBank/DDBJ whole genome shotgun (WGS) entry which is preliminary data.</text>
</comment>
<accession>T1AKI4</accession>
<feature type="region of interest" description="Disordered" evidence="2">
    <location>
        <begin position="80"/>
        <end position="108"/>
    </location>
</feature>
<dbReference type="InterPro" id="IPR045865">
    <property type="entry name" value="ACT-like_dom_sf"/>
</dbReference>
<dbReference type="PANTHER" id="PTHR43070">
    <property type="match status" value="1"/>
</dbReference>
<gene>
    <name evidence="3" type="ORF">B1B_14619</name>
</gene>
<protein>
    <submittedName>
        <fullName evidence="3">Amino acid kinase family protein</fullName>
    </submittedName>
</protein>
<dbReference type="PANTHER" id="PTHR43070:SF3">
    <property type="entry name" value="HOMOSERINE DEHYDROGENASE"/>
    <property type="match status" value="1"/>
</dbReference>
<reference evidence="3" key="2">
    <citation type="journal article" date="2014" name="ISME J.">
        <title>Microbial stratification in low pH oxic and suboxic macroscopic growths along an acid mine drainage.</title>
        <authorList>
            <person name="Mendez-Garcia C."/>
            <person name="Mesa V."/>
            <person name="Sprenger R.R."/>
            <person name="Richter M."/>
            <person name="Diez M.S."/>
            <person name="Solano J."/>
            <person name="Bargiela R."/>
            <person name="Golyshina O.V."/>
            <person name="Manteca A."/>
            <person name="Ramos J.L."/>
            <person name="Gallego J.R."/>
            <person name="Llorente I."/>
            <person name="Martins Dos Santos V.A."/>
            <person name="Jensen O.N."/>
            <person name="Pelaez A.I."/>
            <person name="Sanchez J."/>
            <person name="Ferrer M."/>
        </authorList>
    </citation>
    <scope>NUCLEOTIDE SEQUENCE</scope>
</reference>
<dbReference type="Gene3D" id="3.30.70.260">
    <property type="match status" value="1"/>
</dbReference>
<feature type="non-terminal residue" evidence="3">
    <location>
        <position position="1"/>
    </location>
</feature>
<keyword evidence="3" id="KW-0418">Kinase</keyword>
<evidence type="ECO:0000256" key="2">
    <source>
        <dbReference type="SAM" id="MobiDB-lite"/>
    </source>
</evidence>
<dbReference type="GO" id="GO:0004412">
    <property type="term" value="F:homoserine dehydrogenase activity"/>
    <property type="evidence" value="ECO:0007669"/>
    <property type="project" value="InterPro"/>
</dbReference>
<evidence type="ECO:0000256" key="1">
    <source>
        <dbReference type="ARBA" id="ARBA00022857"/>
    </source>
</evidence>
<sequence length="108" mass="11520">WIRNTFAPDKPGTLICARPESRLPVKGITSIEQVALVNLEGAGMIGVPGTAHRLFGALREEGIGNSDLPGQLRAFDLLRHPAARGRKGGAGDPPRIRARAARGSHPER</sequence>
<organism evidence="3">
    <name type="scientific">mine drainage metagenome</name>
    <dbReference type="NCBI Taxonomy" id="410659"/>
    <lineage>
        <taxon>unclassified sequences</taxon>
        <taxon>metagenomes</taxon>
        <taxon>ecological metagenomes</taxon>
    </lineage>
</organism>
<dbReference type="SUPFAM" id="SSF55021">
    <property type="entry name" value="ACT-like"/>
    <property type="match status" value="1"/>
</dbReference>